<protein>
    <submittedName>
        <fullName evidence="8">6-phospho-5-dehydro-2-deoxy-D-gluconate aldolase</fullName>
    </submittedName>
</protein>
<dbReference type="GO" id="GO:0006096">
    <property type="term" value="P:glycolytic process"/>
    <property type="evidence" value="ECO:0007669"/>
    <property type="project" value="InterPro"/>
</dbReference>
<dbReference type="InterPro" id="IPR011289">
    <property type="entry name" value="Fruc_bis_ald_class-2"/>
</dbReference>
<dbReference type="PROSITE" id="PS00602">
    <property type="entry name" value="ALDOLASE_CLASS_II_1"/>
    <property type="match status" value="1"/>
</dbReference>
<dbReference type="Pfam" id="PF01116">
    <property type="entry name" value="F_bP_aldolase"/>
    <property type="match status" value="1"/>
</dbReference>
<proteinExistence type="predicted"/>
<comment type="cofactor">
    <cofactor evidence="7">
        <name>Zn(2+)</name>
        <dbReference type="ChEBI" id="CHEBI:29105"/>
    </cofactor>
    <text evidence="7">Binds 2 Zn(2+) ions per subunit. One is catalytic and the other provides a structural contribution.</text>
</comment>
<dbReference type="NCBIfam" id="TIGR01859">
    <property type="entry name" value="fruc_bis_ald"/>
    <property type="match status" value="1"/>
</dbReference>
<feature type="active site" description="Proton donor" evidence="5">
    <location>
        <position position="86"/>
    </location>
</feature>
<evidence type="ECO:0000256" key="3">
    <source>
        <dbReference type="ARBA" id="ARBA00022833"/>
    </source>
</evidence>
<dbReference type="GO" id="GO:0008270">
    <property type="term" value="F:zinc ion binding"/>
    <property type="evidence" value="ECO:0007669"/>
    <property type="project" value="InterPro"/>
</dbReference>
<dbReference type="SUPFAM" id="SSF51569">
    <property type="entry name" value="Aldolase"/>
    <property type="match status" value="1"/>
</dbReference>
<dbReference type="AlphaFoldDB" id="A0A1G8XYL5"/>
<feature type="binding site" evidence="7">
    <location>
        <position position="209"/>
    </location>
    <ligand>
        <name>Zn(2+)</name>
        <dbReference type="ChEBI" id="CHEBI:29105"/>
        <label>1</label>
        <note>catalytic</note>
    </ligand>
</feature>
<evidence type="ECO:0000256" key="7">
    <source>
        <dbReference type="PIRSR" id="PIRSR001359-3"/>
    </source>
</evidence>
<name>A0A1G8XYL5_9LACT</name>
<feature type="binding site" evidence="6">
    <location>
        <begin position="231"/>
        <end position="234"/>
    </location>
    <ligand>
        <name>dihydroxyacetone phosphate</name>
        <dbReference type="ChEBI" id="CHEBI:57642"/>
    </ligand>
</feature>
<dbReference type="STRING" id="426701.SAMN04488098_100818"/>
<dbReference type="NCBIfam" id="TIGR00167">
    <property type="entry name" value="cbbA"/>
    <property type="match status" value="1"/>
</dbReference>
<feature type="binding site" evidence="7">
    <location>
        <position position="87"/>
    </location>
    <ligand>
        <name>Zn(2+)</name>
        <dbReference type="ChEBI" id="CHEBI:29105"/>
        <label>1</label>
        <note>catalytic</note>
    </ligand>
</feature>
<dbReference type="GO" id="GO:0030388">
    <property type="term" value="P:fructose 1,6-bisphosphate metabolic process"/>
    <property type="evidence" value="ECO:0007669"/>
    <property type="project" value="InterPro"/>
</dbReference>
<feature type="binding site" evidence="7">
    <location>
        <position position="181"/>
    </location>
    <ligand>
        <name>Zn(2+)</name>
        <dbReference type="ChEBI" id="CHEBI:29105"/>
        <label>1</label>
        <note>catalytic</note>
    </ligand>
</feature>
<keyword evidence="3 7" id="KW-0862">Zinc</keyword>
<dbReference type="RefSeq" id="WP_091265449.1">
    <property type="nucleotide sequence ID" value="NZ_FNFK01000008.1"/>
</dbReference>
<feature type="binding site" evidence="7">
    <location>
        <position position="138"/>
    </location>
    <ligand>
        <name>Zn(2+)</name>
        <dbReference type="ChEBI" id="CHEBI:29105"/>
        <label>2</label>
    </ligand>
</feature>
<dbReference type="OrthoDB" id="9803995at2"/>
<dbReference type="Gene3D" id="3.20.20.70">
    <property type="entry name" value="Aldolase class I"/>
    <property type="match status" value="1"/>
</dbReference>
<feature type="binding site" evidence="6">
    <location>
        <position position="182"/>
    </location>
    <ligand>
        <name>dihydroxyacetone phosphate</name>
        <dbReference type="ChEBI" id="CHEBI:57642"/>
    </ligand>
</feature>
<dbReference type="PANTHER" id="PTHR30304:SF0">
    <property type="entry name" value="D-TAGATOSE-1,6-BISPHOSPHATE ALDOLASE SUBUNIT GATY-RELATED"/>
    <property type="match status" value="1"/>
</dbReference>
<keyword evidence="2 7" id="KW-0479">Metal-binding</keyword>
<dbReference type="InterPro" id="IPR013785">
    <property type="entry name" value="Aldolase_TIM"/>
</dbReference>
<reference evidence="9" key="1">
    <citation type="submission" date="2016-10" db="EMBL/GenBank/DDBJ databases">
        <authorList>
            <person name="Varghese N."/>
            <person name="Submissions S."/>
        </authorList>
    </citation>
    <scope>NUCLEOTIDE SEQUENCE [LARGE SCALE GENOMIC DNA]</scope>
    <source>
        <strain evidence="9">DSM 19181</strain>
    </source>
</reference>
<dbReference type="InterPro" id="IPR050246">
    <property type="entry name" value="Class_II_FBP_aldolase"/>
</dbReference>
<comment type="pathway">
    <text evidence="1">Carbohydrate degradation.</text>
</comment>
<feature type="binding site" evidence="6">
    <location>
        <begin position="210"/>
        <end position="212"/>
    </location>
    <ligand>
        <name>dihydroxyacetone phosphate</name>
        <dbReference type="ChEBI" id="CHEBI:57642"/>
    </ligand>
</feature>
<evidence type="ECO:0000256" key="5">
    <source>
        <dbReference type="PIRSR" id="PIRSR001359-1"/>
    </source>
</evidence>
<keyword evidence="9" id="KW-1185">Reference proteome</keyword>
<accession>A0A1G8XYL5</accession>
<evidence type="ECO:0000313" key="9">
    <source>
        <dbReference type="Proteomes" id="UP000199433"/>
    </source>
</evidence>
<evidence type="ECO:0000256" key="6">
    <source>
        <dbReference type="PIRSR" id="PIRSR001359-2"/>
    </source>
</evidence>
<dbReference type="PROSITE" id="PS00806">
    <property type="entry name" value="ALDOLASE_CLASS_II_2"/>
    <property type="match status" value="1"/>
</dbReference>
<dbReference type="CDD" id="cd00947">
    <property type="entry name" value="TBP_aldolase_IIB"/>
    <property type="match status" value="1"/>
</dbReference>
<sequence>MSRLVSMTDMLNKALAEKYAVGQFNINNLEWTQAILQAAQEEKSPVILGASEGAVKYMGGFTVVSAMVNALLEEMDITVPVALHLDHGSSFDTCKAAIDAGFSSVMIDHSHDPIEDNISFTKKVVEYAHSKGASVEAEIGTVGGEEDGVVGGVMYADKEECKRMVDEAGIDALAAALGSVHGDYDGEPKLGFDEMKEISELTGAPLVLHGGSGIPTHQIEKAIEYGHTKINVNTELQQVWAKRTREVIATNEKVYDPRKIIGPGKADITETTKAKMREFGSSNKA</sequence>
<dbReference type="GO" id="GO:0004332">
    <property type="term" value="F:fructose-bisphosphate aldolase activity"/>
    <property type="evidence" value="ECO:0007669"/>
    <property type="project" value="InterPro"/>
</dbReference>
<gene>
    <name evidence="8" type="ORF">SAMN04488098_100818</name>
</gene>
<dbReference type="InterPro" id="IPR000771">
    <property type="entry name" value="FBA_II"/>
</dbReference>
<dbReference type="PIRSF" id="PIRSF001359">
    <property type="entry name" value="F_bP_aldolase_II"/>
    <property type="match status" value="1"/>
</dbReference>
<keyword evidence="4" id="KW-0456">Lyase</keyword>
<evidence type="ECO:0000256" key="4">
    <source>
        <dbReference type="ARBA" id="ARBA00023239"/>
    </source>
</evidence>
<dbReference type="EMBL" id="FNFK01000008">
    <property type="protein sequence ID" value="SDJ95642.1"/>
    <property type="molecule type" value="Genomic_DNA"/>
</dbReference>
<feature type="binding site" evidence="7">
    <location>
        <position position="108"/>
    </location>
    <ligand>
        <name>Zn(2+)</name>
        <dbReference type="ChEBI" id="CHEBI:29105"/>
        <label>2</label>
    </ligand>
</feature>
<dbReference type="PANTHER" id="PTHR30304">
    <property type="entry name" value="D-TAGATOSE-1,6-BISPHOSPHATE ALDOLASE"/>
    <property type="match status" value="1"/>
</dbReference>
<evidence type="ECO:0000256" key="2">
    <source>
        <dbReference type="ARBA" id="ARBA00022723"/>
    </source>
</evidence>
<evidence type="ECO:0000256" key="1">
    <source>
        <dbReference type="ARBA" id="ARBA00004921"/>
    </source>
</evidence>
<organism evidence="8 9">
    <name type="scientific">Alkalibacterium thalassium</name>
    <dbReference type="NCBI Taxonomy" id="426701"/>
    <lineage>
        <taxon>Bacteria</taxon>
        <taxon>Bacillati</taxon>
        <taxon>Bacillota</taxon>
        <taxon>Bacilli</taxon>
        <taxon>Lactobacillales</taxon>
        <taxon>Carnobacteriaceae</taxon>
        <taxon>Alkalibacterium</taxon>
    </lineage>
</organism>
<dbReference type="Proteomes" id="UP000199433">
    <property type="component" value="Unassembled WGS sequence"/>
</dbReference>
<evidence type="ECO:0000313" key="8">
    <source>
        <dbReference type="EMBL" id="SDJ95642.1"/>
    </source>
</evidence>